<evidence type="ECO:0000313" key="3">
    <source>
        <dbReference type="Proteomes" id="UP000324376"/>
    </source>
</evidence>
<comment type="caution">
    <text evidence="2">The sequence shown here is derived from an EMBL/GenBank/DDBJ whole genome shotgun (WGS) entry which is preliminary data.</text>
</comment>
<dbReference type="AlphaFoldDB" id="A0A5S5CF47"/>
<dbReference type="Proteomes" id="UP000324376">
    <property type="component" value="Unassembled WGS sequence"/>
</dbReference>
<name>A0A5S5CF47_9FLAO</name>
<organism evidence="2 3">
    <name type="scientific">Aquimarina intermedia</name>
    <dbReference type="NCBI Taxonomy" id="350814"/>
    <lineage>
        <taxon>Bacteria</taxon>
        <taxon>Pseudomonadati</taxon>
        <taxon>Bacteroidota</taxon>
        <taxon>Flavobacteriia</taxon>
        <taxon>Flavobacteriales</taxon>
        <taxon>Flavobacteriaceae</taxon>
        <taxon>Aquimarina</taxon>
    </lineage>
</organism>
<accession>A0A5S5CF47</accession>
<sequence length="64" mass="7464">MLKISKVHKVILFFIFIFIVGVYIFMVHIGNSIDKNNKFHPEDYQTEIDSSHTTKLHNTSKPNS</sequence>
<gene>
    <name evidence="2" type="ORF">BD809_10162</name>
</gene>
<evidence type="ECO:0000256" key="1">
    <source>
        <dbReference type="SAM" id="Phobius"/>
    </source>
</evidence>
<dbReference type="EMBL" id="VNHU01000001">
    <property type="protein sequence ID" value="TYP76916.1"/>
    <property type="molecule type" value="Genomic_DNA"/>
</dbReference>
<proteinExistence type="predicted"/>
<keyword evidence="1" id="KW-0472">Membrane</keyword>
<evidence type="ECO:0000313" key="2">
    <source>
        <dbReference type="EMBL" id="TYP76916.1"/>
    </source>
</evidence>
<reference evidence="2 3" key="1">
    <citation type="submission" date="2019-07" db="EMBL/GenBank/DDBJ databases">
        <title>Genomic Encyclopedia of Archaeal and Bacterial Type Strains, Phase II (KMG-II): from individual species to whole genera.</title>
        <authorList>
            <person name="Goeker M."/>
        </authorList>
    </citation>
    <scope>NUCLEOTIDE SEQUENCE [LARGE SCALE GENOMIC DNA]</scope>
    <source>
        <strain evidence="2 3">DSM 17527</strain>
    </source>
</reference>
<keyword evidence="3" id="KW-1185">Reference proteome</keyword>
<feature type="transmembrane region" description="Helical" evidence="1">
    <location>
        <begin position="12"/>
        <end position="30"/>
    </location>
</feature>
<keyword evidence="1" id="KW-0812">Transmembrane</keyword>
<keyword evidence="1" id="KW-1133">Transmembrane helix</keyword>
<protein>
    <submittedName>
        <fullName evidence="2">Uncharacterized protein</fullName>
    </submittedName>
</protein>